<keyword evidence="3" id="KW-1185">Reference proteome</keyword>
<name>A0A8C3QK24_9PASS</name>
<sequence length="185" mass="21070">TSSALTHPLPATPAYEERQRKQGVFDHPAEAELKMASDCHKNQVWTSPSCLLRENNYKLSSGDHENIMAICTKDIHGRDVSATLQAQKVHSLAWPSQVCHRWDDVQKYYFANISDAWFQYFYEHLGTTPWQVTTPLTDSYKKAPDVVEVHCNANNPFSYVEVLYYSNPKSPPSSVCCSCRTSWHG</sequence>
<dbReference type="Ensembl" id="ENSCRFT00000007584.1">
    <property type="protein sequence ID" value="ENSCRFP00000007320.1"/>
    <property type="gene ID" value="ENSCRFG00000005774.1"/>
</dbReference>
<protein>
    <submittedName>
        <fullName evidence="2">Uncharacterized protein</fullName>
    </submittedName>
</protein>
<organism evidence="2 3">
    <name type="scientific">Cyanoderma ruficeps</name>
    <name type="common">rufous-capped babbler</name>
    <dbReference type="NCBI Taxonomy" id="181631"/>
    <lineage>
        <taxon>Eukaryota</taxon>
        <taxon>Metazoa</taxon>
        <taxon>Chordata</taxon>
        <taxon>Craniata</taxon>
        <taxon>Vertebrata</taxon>
        <taxon>Euteleostomi</taxon>
        <taxon>Archelosauria</taxon>
        <taxon>Archosauria</taxon>
        <taxon>Dinosauria</taxon>
        <taxon>Saurischia</taxon>
        <taxon>Theropoda</taxon>
        <taxon>Coelurosauria</taxon>
        <taxon>Aves</taxon>
        <taxon>Neognathae</taxon>
        <taxon>Neoaves</taxon>
        <taxon>Telluraves</taxon>
        <taxon>Australaves</taxon>
        <taxon>Passeriformes</taxon>
        <taxon>Sylvioidea</taxon>
        <taxon>Timaliidae</taxon>
        <taxon>Cyanoderma</taxon>
    </lineage>
</organism>
<accession>A0A8C3QK24</accession>
<evidence type="ECO:0000313" key="3">
    <source>
        <dbReference type="Proteomes" id="UP000694396"/>
    </source>
</evidence>
<proteinExistence type="predicted"/>
<feature type="region of interest" description="Disordered" evidence="1">
    <location>
        <begin position="1"/>
        <end position="22"/>
    </location>
</feature>
<evidence type="ECO:0000256" key="1">
    <source>
        <dbReference type="SAM" id="MobiDB-lite"/>
    </source>
</evidence>
<dbReference type="Proteomes" id="UP000694396">
    <property type="component" value="Unplaced"/>
</dbReference>
<dbReference type="GO" id="GO:0045505">
    <property type="term" value="F:dynein intermediate chain binding"/>
    <property type="evidence" value="ECO:0007669"/>
    <property type="project" value="InterPro"/>
</dbReference>
<dbReference type="PANTHER" id="PTHR45703:SF8">
    <property type="entry name" value="DYNEINS HEAVY CHAIN"/>
    <property type="match status" value="1"/>
</dbReference>
<dbReference type="PANTHER" id="PTHR45703">
    <property type="entry name" value="DYNEIN HEAVY CHAIN"/>
    <property type="match status" value="1"/>
</dbReference>
<dbReference type="GO" id="GO:0030286">
    <property type="term" value="C:dynein complex"/>
    <property type="evidence" value="ECO:0007669"/>
    <property type="project" value="InterPro"/>
</dbReference>
<dbReference type="GO" id="GO:0051959">
    <property type="term" value="F:dynein light intermediate chain binding"/>
    <property type="evidence" value="ECO:0007669"/>
    <property type="project" value="InterPro"/>
</dbReference>
<reference evidence="2" key="1">
    <citation type="submission" date="2025-08" db="UniProtKB">
        <authorList>
            <consortium name="Ensembl"/>
        </authorList>
    </citation>
    <scope>IDENTIFICATION</scope>
</reference>
<evidence type="ECO:0000313" key="2">
    <source>
        <dbReference type="Ensembl" id="ENSCRFP00000007320.1"/>
    </source>
</evidence>
<dbReference type="Gene3D" id="1.20.58.1120">
    <property type="match status" value="1"/>
</dbReference>
<dbReference type="GO" id="GO:0007018">
    <property type="term" value="P:microtubule-based movement"/>
    <property type="evidence" value="ECO:0007669"/>
    <property type="project" value="InterPro"/>
</dbReference>
<dbReference type="InterPro" id="IPR026983">
    <property type="entry name" value="DHC"/>
</dbReference>
<dbReference type="AlphaFoldDB" id="A0A8C3QK24"/>
<reference evidence="2" key="2">
    <citation type="submission" date="2025-09" db="UniProtKB">
        <authorList>
            <consortium name="Ensembl"/>
        </authorList>
    </citation>
    <scope>IDENTIFICATION</scope>
</reference>